<gene>
    <name evidence="2" type="ORF">H8R23_08690</name>
</gene>
<dbReference type="InterPro" id="IPR059123">
    <property type="entry name" value="StrF_dom"/>
</dbReference>
<dbReference type="Gene3D" id="3.90.550.10">
    <property type="entry name" value="Spore Coat Polysaccharide Biosynthesis Protein SpsA, Chain A"/>
    <property type="match status" value="1"/>
</dbReference>
<dbReference type="RefSeq" id="WP_187010061.1">
    <property type="nucleotide sequence ID" value="NZ_JACRUI010000002.1"/>
</dbReference>
<keyword evidence="3" id="KW-1185">Reference proteome</keyword>
<accession>A0ABR7J7H5</accession>
<evidence type="ECO:0000259" key="1">
    <source>
        <dbReference type="Pfam" id="PF13712"/>
    </source>
</evidence>
<feature type="domain" description="Streptomycin biosynthesis protein StrF" evidence="1">
    <location>
        <begin position="8"/>
        <end position="212"/>
    </location>
</feature>
<dbReference type="EMBL" id="JACRUJ010000002">
    <property type="protein sequence ID" value="MBC5841481.1"/>
    <property type="molecule type" value="Genomic_DNA"/>
</dbReference>
<dbReference type="SUPFAM" id="SSF53448">
    <property type="entry name" value="Nucleotide-diphospho-sugar transferases"/>
    <property type="match status" value="1"/>
</dbReference>
<sequence length="296" mass="34487">MLSIILSSYQNDLFDQFESNVKATIGLGFQYEIIRIENPGIMGICEAYNIGASKAQYPYLLFVHEDVQFETQNWGTILMEYLQRPEIGVVGLAGATRKSKMLSSWYQIVTSSKDANRYHYKQTYKFVTRDTKLQLNNPFQEKSSCVLTLDGLFLAIESSKFKQFRFDEALLKRFHGYDLDFSLSVSTKYQNIVVYDILVLHSSEGKTDESWVKELLLVHKKWMDLLPKYNNELTIEEQTALENNLFYGAIDGIFSYDISKLAKLTLVWQLLNAYKMKSKLFERTLVVELFYKIFKE</sequence>
<reference evidence="2 3" key="1">
    <citation type="submission" date="2020-08" db="EMBL/GenBank/DDBJ databases">
        <title>Description of novel Flavobacterium F-380 isolate.</title>
        <authorList>
            <person name="Saticioglu I.B."/>
            <person name="Duman M."/>
            <person name="Altun S."/>
        </authorList>
    </citation>
    <scope>NUCLEOTIDE SEQUENCE [LARGE SCALE GENOMIC DNA]</scope>
    <source>
        <strain evidence="2 3">F-380</strain>
    </source>
</reference>
<dbReference type="InterPro" id="IPR029044">
    <property type="entry name" value="Nucleotide-diphossugar_trans"/>
</dbReference>
<proteinExistence type="predicted"/>
<dbReference type="Proteomes" id="UP000629963">
    <property type="component" value="Unassembled WGS sequence"/>
</dbReference>
<dbReference type="Pfam" id="PF13712">
    <property type="entry name" value="Glyco_tranf_2_5"/>
    <property type="match status" value="1"/>
</dbReference>
<comment type="caution">
    <text evidence="2">The sequence shown here is derived from an EMBL/GenBank/DDBJ whole genome shotgun (WGS) entry which is preliminary data.</text>
</comment>
<name>A0ABR7J7H5_9FLAO</name>
<evidence type="ECO:0000313" key="2">
    <source>
        <dbReference type="EMBL" id="MBC5841481.1"/>
    </source>
</evidence>
<evidence type="ECO:0000313" key="3">
    <source>
        <dbReference type="Proteomes" id="UP000629963"/>
    </source>
</evidence>
<organism evidence="2 3">
    <name type="scientific">Flavobacterium kayseriense</name>
    <dbReference type="NCBI Taxonomy" id="2764714"/>
    <lineage>
        <taxon>Bacteria</taxon>
        <taxon>Pseudomonadati</taxon>
        <taxon>Bacteroidota</taxon>
        <taxon>Flavobacteriia</taxon>
        <taxon>Flavobacteriales</taxon>
        <taxon>Flavobacteriaceae</taxon>
        <taxon>Flavobacterium</taxon>
    </lineage>
</organism>
<protein>
    <recommendedName>
        <fullName evidence="1">Streptomycin biosynthesis protein StrF domain-containing protein</fullName>
    </recommendedName>
</protein>